<dbReference type="EMBL" id="FR871774">
    <property type="protein sequence ID" value="CCB81858.1"/>
    <property type="molecule type" value="Genomic_DNA"/>
</dbReference>
<dbReference type="InterPro" id="IPR006026">
    <property type="entry name" value="Peptidase_Metallo"/>
</dbReference>
<dbReference type="InterPro" id="IPR001818">
    <property type="entry name" value="Pept_M10_metallopeptidase"/>
</dbReference>
<dbReference type="GO" id="GO:0006508">
    <property type="term" value="P:proteolysis"/>
    <property type="evidence" value="ECO:0007669"/>
    <property type="project" value="UniProtKB-KW"/>
</dbReference>
<dbReference type="EC" id="3.4.24.-" evidence="6"/>
<dbReference type="GO" id="GO:0008270">
    <property type="term" value="F:zinc ion binding"/>
    <property type="evidence" value="ECO:0007669"/>
    <property type="project" value="InterPro"/>
</dbReference>
<name>F6ITH5_LACPE</name>
<accession>F6ITH5</accession>
<evidence type="ECO:0000256" key="4">
    <source>
        <dbReference type="ARBA" id="ARBA00022833"/>
    </source>
</evidence>
<evidence type="ECO:0000313" key="6">
    <source>
        <dbReference type="EMBL" id="CCB81858.1"/>
    </source>
</evidence>
<dbReference type="SMART" id="SM00235">
    <property type="entry name" value="ZnMc"/>
    <property type="match status" value="1"/>
</dbReference>
<organism evidence="6">
    <name type="scientific">Lactiplantibacillus pentosus MP-10</name>
    <dbReference type="NCBI Taxonomy" id="1028490"/>
    <lineage>
        <taxon>Bacteria</taxon>
        <taxon>Bacillati</taxon>
        <taxon>Bacillota</taxon>
        <taxon>Bacilli</taxon>
        <taxon>Lactobacillales</taxon>
        <taxon>Lactobacillaceae</taxon>
        <taxon>Lactiplantibacillus</taxon>
    </lineage>
</organism>
<dbReference type="Pfam" id="PF00413">
    <property type="entry name" value="Peptidase_M10"/>
    <property type="match status" value="1"/>
</dbReference>
<feature type="domain" description="Peptidase metallopeptidase" evidence="5">
    <location>
        <begin position="64"/>
        <end position="212"/>
    </location>
</feature>
<dbReference type="GO" id="GO:0004222">
    <property type="term" value="F:metalloendopeptidase activity"/>
    <property type="evidence" value="ECO:0007669"/>
    <property type="project" value="InterPro"/>
</dbReference>
<keyword evidence="2" id="KW-0479">Metal-binding</keyword>
<dbReference type="GO" id="GO:0031012">
    <property type="term" value="C:extracellular matrix"/>
    <property type="evidence" value="ECO:0007669"/>
    <property type="project" value="InterPro"/>
</dbReference>
<sequence length="215" mass="24109">MSRSSPGYRLKIQSLMATFVFGGKRVTTMKRKYRAKLGLTTLTIIVGIGLTPIANAKSIATPISRSRWPHAQVTYVIQASASERRVYQAAIRAWNATGQFKFVQGTTAHHQVTLGTSNATTGQYYRLAGITFSTGYPNGYYTKAQVYLLTRNFTRYHYSYSDQVHVAEHELGHTIGLEHSRDRHSVMLADNRYNGISSADSTAVRLRYRLPVGRL</sequence>
<dbReference type="CDD" id="cd04268">
    <property type="entry name" value="ZnMc_MMP_like"/>
    <property type="match status" value="1"/>
</dbReference>
<evidence type="ECO:0000256" key="3">
    <source>
        <dbReference type="ARBA" id="ARBA00022801"/>
    </source>
</evidence>
<keyword evidence="3 6" id="KW-0378">Hydrolase</keyword>
<evidence type="ECO:0000256" key="2">
    <source>
        <dbReference type="ARBA" id="ARBA00022723"/>
    </source>
</evidence>
<evidence type="ECO:0000256" key="1">
    <source>
        <dbReference type="ARBA" id="ARBA00022670"/>
    </source>
</evidence>
<reference evidence="6" key="1">
    <citation type="journal article" date="2011" name="J. Bacteriol.">
        <title>Annotated genome sequence of Lactobacillus pentosus MP-10, which has probiotic potential, from naturally fermented Alorena green table olives.</title>
        <authorList>
            <person name="Abriouel H."/>
            <person name="Benomar N."/>
            <person name="Perez Pulido R."/>
            <person name="Canamero M.M."/>
            <person name="Galvez A."/>
        </authorList>
    </citation>
    <scope>NUCLEOTIDE SEQUENCE</scope>
    <source>
        <strain evidence="6">MP-10</strain>
    </source>
</reference>
<protein>
    <submittedName>
        <fullName evidence="6">Extracellular zinc metalloproteinase</fullName>
        <ecNumber evidence="6">3.4.24.-</ecNumber>
    </submittedName>
</protein>
<keyword evidence="1" id="KW-0645">Protease</keyword>
<dbReference type="Gene3D" id="3.40.390.10">
    <property type="entry name" value="Collagenase (Catalytic Domain)"/>
    <property type="match status" value="1"/>
</dbReference>
<dbReference type="InterPro" id="IPR021190">
    <property type="entry name" value="Pept_M10A"/>
</dbReference>
<keyword evidence="4" id="KW-0862">Zinc</keyword>
<dbReference type="PRINTS" id="PR00138">
    <property type="entry name" value="MATRIXIN"/>
</dbReference>
<dbReference type="SUPFAM" id="SSF55486">
    <property type="entry name" value="Metalloproteases ('zincins'), catalytic domain"/>
    <property type="match status" value="1"/>
</dbReference>
<evidence type="ECO:0000259" key="5">
    <source>
        <dbReference type="SMART" id="SM00235"/>
    </source>
</evidence>
<dbReference type="AlphaFoldDB" id="F6ITH5"/>
<dbReference type="InterPro" id="IPR024079">
    <property type="entry name" value="MetalloPept_cat_dom_sf"/>
</dbReference>
<proteinExistence type="predicted"/>
<gene>
    <name evidence="6" type="ORF">LPE_00870</name>
</gene>